<gene>
    <name evidence="2" type="ORF">CLOHYLEM_07107</name>
</gene>
<dbReference type="eggNOG" id="ENOG502ZBXJ">
    <property type="taxonomic scope" value="Bacteria"/>
</dbReference>
<reference evidence="2" key="2">
    <citation type="submission" date="2013-06" db="EMBL/GenBank/DDBJ databases">
        <title>Draft genome sequence of Clostridium hylemonae (DSM 15053).</title>
        <authorList>
            <person name="Sudarsanam P."/>
            <person name="Ley R."/>
            <person name="Guruge J."/>
            <person name="Turnbaugh P.J."/>
            <person name="Mahowald M."/>
            <person name="Liep D."/>
            <person name="Gordon J."/>
        </authorList>
    </citation>
    <scope>NUCLEOTIDE SEQUENCE</scope>
    <source>
        <strain evidence="2">DSM 15053</strain>
    </source>
</reference>
<comment type="caution">
    <text evidence="2">The sequence shown here is derived from an EMBL/GenBank/DDBJ whole genome shotgun (WGS) entry which is preliminary data.</text>
</comment>
<proteinExistence type="predicted"/>
<dbReference type="Proteomes" id="UP000004893">
    <property type="component" value="Unassembled WGS sequence"/>
</dbReference>
<feature type="transmembrane region" description="Helical" evidence="1">
    <location>
        <begin position="7"/>
        <end position="25"/>
    </location>
</feature>
<dbReference type="AlphaFoldDB" id="C0C4U1"/>
<evidence type="ECO:0000256" key="1">
    <source>
        <dbReference type="SAM" id="Phobius"/>
    </source>
</evidence>
<feature type="transmembrane region" description="Helical" evidence="1">
    <location>
        <begin position="128"/>
        <end position="149"/>
    </location>
</feature>
<feature type="transmembrane region" description="Helical" evidence="1">
    <location>
        <begin position="31"/>
        <end position="53"/>
    </location>
</feature>
<organism evidence="2 3">
    <name type="scientific">[Clostridium] hylemonae DSM 15053</name>
    <dbReference type="NCBI Taxonomy" id="553973"/>
    <lineage>
        <taxon>Bacteria</taxon>
        <taxon>Bacillati</taxon>
        <taxon>Bacillota</taxon>
        <taxon>Clostridia</taxon>
        <taxon>Lachnospirales</taxon>
        <taxon>Lachnospiraceae</taxon>
    </lineage>
</organism>
<dbReference type="RefSeq" id="WP_006444463.1">
    <property type="nucleotide sequence ID" value="NZ_CP036524.1"/>
</dbReference>
<feature type="transmembrane region" description="Helical" evidence="1">
    <location>
        <begin position="155"/>
        <end position="174"/>
    </location>
</feature>
<dbReference type="STRING" id="553973.CLOHYLEM_07107"/>
<feature type="transmembrane region" description="Helical" evidence="1">
    <location>
        <begin position="181"/>
        <end position="202"/>
    </location>
</feature>
<protein>
    <submittedName>
        <fullName evidence="2">Uncharacterized protein</fullName>
    </submittedName>
</protein>
<keyword evidence="1" id="KW-1133">Transmembrane helix</keyword>
<reference evidence="2" key="1">
    <citation type="submission" date="2009-02" db="EMBL/GenBank/DDBJ databases">
        <authorList>
            <person name="Fulton L."/>
            <person name="Clifton S."/>
            <person name="Fulton B."/>
            <person name="Xu J."/>
            <person name="Minx P."/>
            <person name="Pepin K.H."/>
            <person name="Johnson M."/>
            <person name="Bhonagiri V."/>
            <person name="Nash W.E."/>
            <person name="Mardis E.R."/>
            <person name="Wilson R.K."/>
        </authorList>
    </citation>
    <scope>NUCLEOTIDE SEQUENCE [LARGE SCALE GENOMIC DNA]</scope>
    <source>
        <strain evidence="2">DSM 15053</strain>
    </source>
</reference>
<keyword evidence="1" id="KW-0812">Transmembrane</keyword>
<sequence length="204" mass="23082">MKKNAAPIFFIYGIIAGILCRLTDFCPADSIWCFSSVATLFGFWIICIVIIVLKSTSNLSSGINTFLYMFGMTLSFYVLKYILGLLSPAFDNDEFQTNLFILYSVLSLGCGIGAYILYWWNKEIKGNAVLYALPIGALLAETIGVLIYFMNNKVFLFQLLMDIIAFVTLGAMFYKRVKSKVIYTAAIFVITFTVYMIVYRPFLT</sequence>
<evidence type="ECO:0000313" key="3">
    <source>
        <dbReference type="Proteomes" id="UP000004893"/>
    </source>
</evidence>
<keyword evidence="3" id="KW-1185">Reference proteome</keyword>
<dbReference type="EMBL" id="ABYI02000036">
    <property type="protein sequence ID" value="EEG72709.1"/>
    <property type="molecule type" value="Genomic_DNA"/>
</dbReference>
<dbReference type="HOGENOM" id="CLU_103750_0_0_9"/>
<feature type="transmembrane region" description="Helical" evidence="1">
    <location>
        <begin position="99"/>
        <end position="121"/>
    </location>
</feature>
<feature type="transmembrane region" description="Helical" evidence="1">
    <location>
        <begin position="65"/>
        <end position="87"/>
    </location>
</feature>
<accession>C0C4U1</accession>
<name>C0C4U1_9FIRM</name>
<evidence type="ECO:0000313" key="2">
    <source>
        <dbReference type="EMBL" id="EEG72709.1"/>
    </source>
</evidence>
<keyword evidence="1" id="KW-0472">Membrane</keyword>